<dbReference type="Gene3D" id="1.10.260.40">
    <property type="entry name" value="lambda repressor-like DNA-binding domains"/>
    <property type="match status" value="1"/>
</dbReference>
<dbReference type="InterPro" id="IPR001387">
    <property type="entry name" value="Cro/C1-type_HTH"/>
</dbReference>
<dbReference type="SMART" id="SM00530">
    <property type="entry name" value="HTH_XRE"/>
    <property type="match status" value="1"/>
</dbReference>
<dbReference type="Pfam" id="PF17765">
    <property type="entry name" value="MLTR_LBD"/>
    <property type="match status" value="1"/>
</dbReference>
<feature type="domain" description="HTH cro/C1-type" evidence="1">
    <location>
        <begin position="27"/>
        <end position="82"/>
    </location>
</feature>
<protein>
    <submittedName>
        <fullName evidence="2">Helix-turn-helix domain-containing protein</fullName>
    </submittedName>
</protein>
<accession>A0ABW1DHX1</accession>
<dbReference type="PROSITE" id="PS50943">
    <property type="entry name" value="HTH_CROC1"/>
    <property type="match status" value="1"/>
</dbReference>
<organism evidence="2 3">
    <name type="scientific">Deinococcus petrolearius</name>
    <dbReference type="NCBI Taxonomy" id="1751295"/>
    <lineage>
        <taxon>Bacteria</taxon>
        <taxon>Thermotogati</taxon>
        <taxon>Deinococcota</taxon>
        <taxon>Deinococci</taxon>
        <taxon>Deinococcales</taxon>
        <taxon>Deinococcaceae</taxon>
        <taxon>Deinococcus</taxon>
    </lineage>
</organism>
<reference evidence="3" key="1">
    <citation type="journal article" date="2019" name="Int. J. Syst. Evol. Microbiol.">
        <title>The Global Catalogue of Microorganisms (GCM) 10K type strain sequencing project: providing services to taxonomists for standard genome sequencing and annotation.</title>
        <authorList>
            <consortium name="The Broad Institute Genomics Platform"/>
            <consortium name="The Broad Institute Genome Sequencing Center for Infectious Disease"/>
            <person name="Wu L."/>
            <person name="Ma J."/>
        </authorList>
    </citation>
    <scope>NUCLEOTIDE SEQUENCE [LARGE SCALE GENOMIC DNA]</scope>
    <source>
        <strain evidence="3">CGMCC 1.15053</strain>
    </source>
</reference>
<evidence type="ECO:0000259" key="1">
    <source>
        <dbReference type="PROSITE" id="PS50943"/>
    </source>
</evidence>
<comment type="caution">
    <text evidence="2">The sequence shown here is derived from an EMBL/GenBank/DDBJ whole genome shotgun (WGS) entry which is preliminary data.</text>
</comment>
<proteinExistence type="predicted"/>
<dbReference type="Gene3D" id="3.30.450.180">
    <property type="match status" value="1"/>
</dbReference>
<dbReference type="EMBL" id="JBHSOH010000005">
    <property type="protein sequence ID" value="MFC5847374.1"/>
    <property type="molecule type" value="Genomic_DNA"/>
</dbReference>
<dbReference type="SUPFAM" id="SSF55785">
    <property type="entry name" value="PYP-like sensor domain (PAS domain)"/>
    <property type="match status" value="1"/>
</dbReference>
<dbReference type="InterPro" id="IPR035965">
    <property type="entry name" value="PAS-like_dom_sf"/>
</dbReference>
<dbReference type="PANTHER" id="PTHR35010">
    <property type="entry name" value="BLL4672 PROTEIN-RELATED"/>
    <property type="match status" value="1"/>
</dbReference>
<dbReference type="SUPFAM" id="SSF47413">
    <property type="entry name" value="lambda repressor-like DNA-binding domains"/>
    <property type="match status" value="1"/>
</dbReference>
<evidence type="ECO:0000313" key="3">
    <source>
        <dbReference type="Proteomes" id="UP001595979"/>
    </source>
</evidence>
<dbReference type="InterPro" id="IPR041413">
    <property type="entry name" value="MLTR_LBD"/>
</dbReference>
<dbReference type="CDD" id="cd00093">
    <property type="entry name" value="HTH_XRE"/>
    <property type="match status" value="1"/>
</dbReference>
<dbReference type="PANTHER" id="PTHR35010:SF4">
    <property type="entry name" value="BLL5781 PROTEIN"/>
    <property type="match status" value="1"/>
</dbReference>
<dbReference type="RefSeq" id="WP_380046465.1">
    <property type="nucleotide sequence ID" value="NZ_JBHSOH010000005.1"/>
</dbReference>
<sequence length="270" mass="29694">MPSPEQPAAPVGERALPQEATTFALLLKRLRAARGFSQGGLAVRARCTRPYISQLERGERRRPSRDLALHLAHALGLHGEERRAFLASAGHPESETTPGGPGAGVGALAARVVDTLPCPGVLHDSTWTIHHANRTAQAMFGAVGRGVRPGLSLLELVFDVGYRAHFPAWEPWARYMLAQFKRDSLHVRRDGAYHALLARLGLLPDFLRLWRHVEPATDTTPVMPVTFALTPYGTFHLNVVRMQFVNTPELWGVVFLPEDEAGARFIQAVS</sequence>
<keyword evidence="3" id="KW-1185">Reference proteome</keyword>
<dbReference type="Pfam" id="PF13560">
    <property type="entry name" value="HTH_31"/>
    <property type="match status" value="1"/>
</dbReference>
<dbReference type="InterPro" id="IPR010982">
    <property type="entry name" value="Lambda_DNA-bd_dom_sf"/>
</dbReference>
<evidence type="ECO:0000313" key="2">
    <source>
        <dbReference type="EMBL" id="MFC5847374.1"/>
    </source>
</evidence>
<name>A0ABW1DHX1_9DEIO</name>
<dbReference type="Proteomes" id="UP001595979">
    <property type="component" value="Unassembled WGS sequence"/>
</dbReference>
<gene>
    <name evidence="2" type="ORF">ACFPQ6_03540</name>
</gene>